<accession>A0A2R5GVH3</accession>
<comment type="cofactor">
    <cofactor evidence="1">
        <name>siroheme</name>
        <dbReference type="ChEBI" id="CHEBI:60052"/>
    </cofactor>
</comment>
<dbReference type="GO" id="GO:0046872">
    <property type="term" value="F:metal ion binding"/>
    <property type="evidence" value="ECO:0007669"/>
    <property type="project" value="UniProtKB-KW"/>
</dbReference>
<dbReference type="PANTHER" id="PTHR11493">
    <property type="entry name" value="SULFITE REDUCTASE [NADPH] SUBUNIT BETA-RELATED"/>
    <property type="match status" value="1"/>
</dbReference>
<comment type="similarity">
    <text evidence="4">Belongs to the nitrite and sulfite reductase 4Fe-4S domain family.</text>
</comment>
<name>A0A2R5GVH3_9STRA</name>
<evidence type="ECO:0000259" key="14">
    <source>
        <dbReference type="PROSITE" id="PS50902"/>
    </source>
</evidence>
<evidence type="ECO:0000256" key="5">
    <source>
        <dbReference type="ARBA" id="ARBA00012604"/>
    </source>
</evidence>
<evidence type="ECO:0000256" key="2">
    <source>
        <dbReference type="ARBA" id="ARBA00001966"/>
    </source>
</evidence>
<dbReference type="Pfam" id="PF01077">
    <property type="entry name" value="NIR_SIR"/>
    <property type="match status" value="1"/>
</dbReference>
<dbReference type="GO" id="GO:0050311">
    <property type="term" value="F:sulfite reductase (ferredoxin) activity"/>
    <property type="evidence" value="ECO:0007669"/>
    <property type="project" value="TreeGrafter"/>
</dbReference>
<dbReference type="InterPro" id="IPR001094">
    <property type="entry name" value="Flavdoxin-like"/>
</dbReference>
<evidence type="ECO:0000256" key="11">
    <source>
        <dbReference type="ARBA" id="ARBA00023004"/>
    </source>
</evidence>
<keyword evidence="10" id="KW-0560">Oxidoreductase</keyword>
<dbReference type="SUPFAM" id="SSF53323">
    <property type="entry name" value="Pyruvate-ferredoxin oxidoreductase, PFOR, domain III"/>
    <property type="match status" value="1"/>
</dbReference>
<evidence type="ECO:0000256" key="13">
    <source>
        <dbReference type="ARBA" id="ARBA00052219"/>
    </source>
</evidence>
<protein>
    <recommendedName>
        <fullName evidence="5">assimilatory sulfite reductase (NADPH)</fullName>
        <ecNumber evidence="5">1.8.1.2</ecNumber>
    </recommendedName>
</protein>
<dbReference type="NCBIfam" id="NF010029">
    <property type="entry name" value="PRK13504.1"/>
    <property type="match status" value="1"/>
</dbReference>
<dbReference type="EMBL" id="BEYU01000201">
    <property type="protein sequence ID" value="GBG34565.1"/>
    <property type="molecule type" value="Genomic_DNA"/>
</dbReference>
<gene>
    <name evidence="15" type="ORF">FCC1311_107862</name>
</gene>
<keyword evidence="9" id="KW-0521">NADP</keyword>
<dbReference type="GO" id="GO:0009337">
    <property type="term" value="C:sulfite reductase complex (NADPH)"/>
    <property type="evidence" value="ECO:0007669"/>
    <property type="project" value="TreeGrafter"/>
</dbReference>
<dbReference type="InterPro" id="IPR009014">
    <property type="entry name" value="Transketo_C/PFOR_II"/>
</dbReference>
<dbReference type="Pfam" id="PF03460">
    <property type="entry name" value="NIR_SIR_ferr"/>
    <property type="match status" value="1"/>
</dbReference>
<dbReference type="Pfam" id="PF01855">
    <property type="entry name" value="POR_N"/>
    <property type="match status" value="1"/>
</dbReference>
<evidence type="ECO:0000256" key="3">
    <source>
        <dbReference type="ARBA" id="ARBA00004774"/>
    </source>
</evidence>
<keyword evidence="6" id="KW-0004">4Fe-4S</keyword>
<dbReference type="InterPro" id="IPR006066">
    <property type="entry name" value="NO2/SO3_Rdtase_FeS/sirohaem_BS"/>
</dbReference>
<comment type="caution">
    <text evidence="15">The sequence shown here is derived from an EMBL/GenBank/DDBJ whole genome shotgun (WGS) entry which is preliminary data.</text>
</comment>
<dbReference type="InterPro" id="IPR045169">
    <property type="entry name" value="NO2/SO3_Rdtase_4Fe4S_prot"/>
</dbReference>
<evidence type="ECO:0000256" key="7">
    <source>
        <dbReference type="ARBA" id="ARBA00022617"/>
    </source>
</evidence>
<dbReference type="EC" id="1.8.1.2" evidence="5"/>
<dbReference type="Gene3D" id="3.40.920.10">
    <property type="entry name" value="Pyruvate-ferredoxin oxidoreductase, PFOR, domain III"/>
    <property type="match status" value="1"/>
</dbReference>
<dbReference type="Gene3D" id="3.40.50.920">
    <property type="match status" value="1"/>
</dbReference>
<dbReference type="InterPro" id="IPR002880">
    <property type="entry name" value="Pyrv_Fd/Flavodoxin_OxRdtase_N"/>
</dbReference>
<dbReference type="Pfam" id="PF00258">
    <property type="entry name" value="Flavodoxin_1"/>
    <property type="match status" value="1"/>
</dbReference>
<dbReference type="GO" id="GO:0000103">
    <property type="term" value="P:sulfate assimilation"/>
    <property type="evidence" value="ECO:0007669"/>
    <property type="project" value="UniProtKB-ARBA"/>
</dbReference>
<evidence type="ECO:0000313" key="16">
    <source>
        <dbReference type="Proteomes" id="UP000241890"/>
    </source>
</evidence>
<evidence type="ECO:0000256" key="8">
    <source>
        <dbReference type="ARBA" id="ARBA00022723"/>
    </source>
</evidence>
<dbReference type="InterPro" id="IPR005117">
    <property type="entry name" value="NiRdtase/SiRdtase_haem-b_fer"/>
</dbReference>
<dbReference type="InterPro" id="IPR045854">
    <property type="entry name" value="NO2/SO3_Rdtase_4Fe4S_sf"/>
</dbReference>
<dbReference type="InterPro" id="IPR036136">
    <property type="entry name" value="Nit/Sulf_reduc_fer-like_dom_sf"/>
</dbReference>
<dbReference type="SUPFAM" id="SSF52922">
    <property type="entry name" value="TK C-terminal domain-like"/>
    <property type="match status" value="1"/>
</dbReference>
<dbReference type="PROSITE" id="PS00365">
    <property type="entry name" value="NIR_SIR"/>
    <property type="match status" value="1"/>
</dbReference>
<dbReference type="OrthoDB" id="1688044at2759"/>
<dbReference type="PROSITE" id="PS50902">
    <property type="entry name" value="FLAVODOXIN_LIKE"/>
    <property type="match status" value="1"/>
</dbReference>
<comment type="pathway">
    <text evidence="3">Sulfur metabolism; hydrogen sulfide biosynthesis; hydrogen sulfide from sulfite (NADPH route): step 1/1.</text>
</comment>
<dbReference type="InterPro" id="IPR002869">
    <property type="entry name" value="Pyrv_flavodox_OxRed_cen"/>
</dbReference>
<sequence>MGAKDVLVSGGEASAHVAFALSDAVLVQAAVDVPGAQGVGEKVLTNWHKKGKTNATGALTQVRVVERADSTGAELKEEGGRVAVVTGSQMLRKMVGNLYGLGAERLGAGNSLVVHVSAASRTEDGAVFADLSDVMAVRETGFAMLAAANVQEVHDFAVAAHIVSETQGVPVLSFWDGTRLGSGLSHVDLLAADDLADLRSDMADLQGLPSPAHALDAALKRVSRFEKGLFDYQGPADAEAVIVACGTAALSFPGTSVGVLRVRAVRPWSAQHFLAALPDSTRRICVIDQCRNGDTPLFKDVTSSFHSGEAQYATPLLVSATLAPHAALGYHPGLVAAIEENLTSASPRARFSHADVESAMEKVPFSEVSSLVNQMVSWTLRKNGAAARNALAAVCGPVMGLKVQAVEQASAQSGVARTELRFSTIALRNFEHTIRGADVVVVDDPSVLLLPNCDVLAQARQGTRLLINAPWTSIEQVARELTPAFRANLVASGVELFVANGTKIVGDAPAMSNWAMQLLGVHLLGSKADYAQTYTHIARVAAAAVPEAKSTFLPKLKPDCVATAVVRFDLSKVSWKAPAATDADADGSTLPYPRDLVAASLAPSSRVELTSSKSAKQASIPADPATVPYHDLMHQLFGERLLVSDTTGSSVMESVEASYGATLARAHARKRLVDYVKQMLSDRKASQVCSKELLATLGMWHGSHDNAVRCGRVIPRLVGLLAAEKDAHSDVSYVFEHRDLLPKASEWIVAGDNWAQDLAANGIHHLLKSGADVNVVIFDHSDLAAGAAAPAAAETDLNESAVSVAASMTTAPPAVGEQPAQPADSNKRNIGLYAMNYGNAYVASVSALASQSQALRALAEADAYRGPSVILAHAPRPADADGEAQSVLASLDTSFASESATADKTGAASSATAAAAAVDSGAWPLYRWNPNHRDEEFSLDSAKLLKSIEEFLKREQQLSILANAAPANPVVDPEATLESRRATQHDELLRAAQQRRLAAQFDQLADAAAAPAGGNRDLGLLVLFGSDGGNAASVAEKIAKKAEVSGCGEVRCLEANDVTPEDLAEEKHLVMVLATAGQGEPCANSKNLVEALMGSSVKLEELKFAVFGLGDSHYWGKDTADSKKYFCLNAREIDEKLASLGAQRIQPVGLGDDQDEDGYDSALNVWEPALWDALDVTIDTSADLGGAPKIVDDDIKLKSNFLQGMIDEGLRDTTTGKLLPEDTKLTKFHGMYQQDQRELREERIAAKQELAYSFMIRIGLPGGVCTSEQWIAMDDIITKYSGNQILKVTTRQAFQIHGVIKTDLKDTMKAINRATMDTLAACGDVNRNVIGDQNWRKSPGHAEFNDLARALQAHLRPQAGGHSYAQIWLDKQIVAGTVMEEKIYGPTYLPRKFKIALAVNNERNLVDVFSHCLGLIANIKNGKLQDVIVTVGGGMGTTFGQESTYPRLADVLGSVRPDQVLAVAEAIVKVQRDNGERENRKNARLKYTVERMGLEVFKSKVEALCGFRIPKAGPIFFTSNSDKFGWERGYDGMWDYTLFVENGSVRDDPDYKLRTCLYDVAKANLGGEMSLTATQNVVIGKVSPQNKPRIEEILRSYGVSNERFTGMRKSSMACASLPYCALAMAEASRYLPTLLDKMDDIITECGLRNDEIVVRVTGCPNGCARPYMAEIALIGTAPGRYHLLLGGGGAGERIARLVKRGCSEEEILDICRPLFEQYAKYRLNGERFGDFVVRQKVVEPVIHGRCFWVEDAKDNDTNSPSGTNHIYW</sequence>
<dbReference type="GO" id="GO:0020037">
    <property type="term" value="F:heme binding"/>
    <property type="evidence" value="ECO:0007669"/>
    <property type="project" value="InterPro"/>
</dbReference>
<keyword evidence="16" id="KW-1185">Reference proteome</keyword>
<dbReference type="PRINTS" id="PR00397">
    <property type="entry name" value="SIROHAEM"/>
</dbReference>
<dbReference type="InParanoid" id="A0A2R5GVH3"/>
<evidence type="ECO:0000256" key="12">
    <source>
        <dbReference type="ARBA" id="ARBA00023014"/>
    </source>
</evidence>
<dbReference type="Gene3D" id="3.40.50.360">
    <property type="match status" value="1"/>
</dbReference>
<dbReference type="SUPFAM" id="SSF56014">
    <property type="entry name" value="Nitrite and sulphite reductase 4Fe-4S domain-like"/>
    <property type="match status" value="2"/>
</dbReference>
<proteinExistence type="inferred from homology"/>
<dbReference type="Proteomes" id="UP000241890">
    <property type="component" value="Unassembled WGS sequence"/>
</dbReference>
<dbReference type="SUPFAM" id="SSF52218">
    <property type="entry name" value="Flavoproteins"/>
    <property type="match status" value="1"/>
</dbReference>
<dbReference type="Gene3D" id="3.30.413.10">
    <property type="entry name" value="Sulfite Reductase Hemoprotein, domain 1"/>
    <property type="match status" value="2"/>
</dbReference>
<dbReference type="PRINTS" id="PR00369">
    <property type="entry name" value="FLAVODOXIN"/>
</dbReference>
<evidence type="ECO:0000256" key="4">
    <source>
        <dbReference type="ARBA" id="ARBA00010429"/>
    </source>
</evidence>
<comment type="catalytic activity">
    <reaction evidence="13">
        <text>hydrogen sulfide + 3 NADP(+) + 3 H2O = sulfite + 3 NADPH + 4 H(+)</text>
        <dbReference type="Rhea" id="RHEA:13801"/>
        <dbReference type="ChEBI" id="CHEBI:15377"/>
        <dbReference type="ChEBI" id="CHEBI:15378"/>
        <dbReference type="ChEBI" id="CHEBI:17359"/>
        <dbReference type="ChEBI" id="CHEBI:29919"/>
        <dbReference type="ChEBI" id="CHEBI:57783"/>
        <dbReference type="ChEBI" id="CHEBI:58349"/>
        <dbReference type="EC" id="1.8.1.2"/>
    </reaction>
</comment>
<dbReference type="InterPro" id="IPR029061">
    <property type="entry name" value="THDP-binding"/>
</dbReference>
<dbReference type="GO" id="GO:0051539">
    <property type="term" value="F:4 iron, 4 sulfur cluster binding"/>
    <property type="evidence" value="ECO:0007669"/>
    <property type="project" value="UniProtKB-KW"/>
</dbReference>
<evidence type="ECO:0000256" key="1">
    <source>
        <dbReference type="ARBA" id="ARBA00001929"/>
    </source>
</evidence>
<dbReference type="Gene3D" id="3.40.50.970">
    <property type="match status" value="2"/>
</dbReference>
<evidence type="ECO:0000313" key="15">
    <source>
        <dbReference type="EMBL" id="GBG34565.1"/>
    </source>
</evidence>
<evidence type="ECO:0000256" key="10">
    <source>
        <dbReference type="ARBA" id="ARBA00023002"/>
    </source>
</evidence>
<keyword evidence="8" id="KW-0479">Metal-binding</keyword>
<comment type="cofactor">
    <cofactor evidence="2">
        <name>[4Fe-4S] cluster</name>
        <dbReference type="ChEBI" id="CHEBI:49883"/>
    </cofactor>
</comment>
<dbReference type="InterPro" id="IPR008254">
    <property type="entry name" value="Flavodoxin/NO_synth"/>
</dbReference>
<keyword evidence="12" id="KW-0411">Iron-sulfur</keyword>
<feature type="domain" description="Flavodoxin-like" evidence="14">
    <location>
        <begin position="1020"/>
        <end position="1171"/>
    </location>
</feature>
<dbReference type="InterPro" id="IPR029039">
    <property type="entry name" value="Flavoprotein-like_sf"/>
</dbReference>
<keyword evidence="11" id="KW-0408">Iron</keyword>
<dbReference type="GO" id="GO:0010181">
    <property type="term" value="F:FMN binding"/>
    <property type="evidence" value="ECO:0007669"/>
    <property type="project" value="InterPro"/>
</dbReference>
<dbReference type="SUPFAM" id="SSF52518">
    <property type="entry name" value="Thiamin diphosphate-binding fold (THDP-binding)"/>
    <property type="match status" value="2"/>
</dbReference>
<evidence type="ECO:0000256" key="6">
    <source>
        <dbReference type="ARBA" id="ARBA00022485"/>
    </source>
</evidence>
<dbReference type="PANTHER" id="PTHR11493:SF47">
    <property type="entry name" value="SULFITE REDUCTASE [NADPH] SUBUNIT BETA"/>
    <property type="match status" value="1"/>
</dbReference>
<dbReference type="FunFam" id="3.30.413.10:FF:000003">
    <property type="entry name" value="Sulfite reductase [NADPH] hemoprotein beta-component"/>
    <property type="match status" value="1"/>
</dbReference>
<dbReference type="SUPFAM" id="SSF55124">
    <property type="entry name" value="Nitrite/Sulfite reductase N-terminal domain-like"/>
    <property type="match status" value="2"/>
</dbReference>
<evidence type="ECO:0000256" key="9">
    <source>
        <dbReference type="ARBA" id="ARBA00022857"/>
    </source>
</evidence>
<keyword evidence="7" id="KW-0349">Heme</keyword>
<dbReference type="GO" id="GO:0004783">
    <property type="term" value="F:sulfite reductase (NADPH) activity"/>
    <property type="evidence" value="ECO:0007669"/>
    <property type="project" value="UniProtKB-EC"/>
</dbReference>
<dbReference type="InterPro" id="IPR006067">
    <property type="entry name" value="NO2/SO3_Rdtase_4Fe4S_dom"/>
</dbReference>
<reference evidence="15 16" key="1">
    <citation type="submission" date="2017-12" db="EMBL/GenBank/DDBJ databases">
        <title>Sequencing, de novo assembly and annotation of complete genome of a new Thraustochytrid species, strain FCC1311.</title>
        <authorList>
            <person name="Sedici K."/>
            <person name="Godart F."/>
            <person name="Aiese Cigliano R."/>
            <person name="Sanseverino W."/>
            <person name="Barakat M."/>
            <person name="Ortet P."/>
            <person name="Marechal E."/>
            <person name="Cagnac O."/>
            <person name="Amato A."/>
        </authorList>
    </citation>
    <scope>NUCLEOTIDE SEQUENCE [LARGE SCALE GENOMIC DNA]</scope>
</reference>
<organism evidence="15 16">
    <name type="scientific">Hondaea fermentalgiana</name>
    <dbReference type="NCBI Taxonomy" id="2315210"/>
    <lineage>
        <taxon>Eukaryota</taxon>
        <taxon>Sar</taxon>
        <taxon>Stramenopiles</taxon>
        <taxon>Bigyra</taxon>
        <taxon>Labyrinthulomycetes</taxon>
        <taxon>Thraustochytrida</taxon>
        <taxon>Thraustochytriidae</taxon>
        <taxon>Hondaea</taxon>
    </lineage>
</organism>